<reference evidence="1 2" key="1">
    <citation type="journal article" date="2019" name="Biocontrol Sci. Technol.">
        <title>Pseudomonas putida strain B2017 produced as technical grade active ingredient controls fungal and bacterial crop diseases.</title>
        <authorList>
            <person name="Oliver C."/>
            <person name="Hernandez I."/>
            <person name="Caminal M."/>
            <person name="Lara J.M."/>
            <person name="Fernandez C."/>
        </authorList>
    </citation>
    <scope>NUCLEOTIDE SEQUENCE [LARGE SCALE GENOMIC DNA]</scope>
    <source>
        <strain evidence="1 2">B2017</strain>
    </source>
</reference>
<dbReference type="Gene3D" id="3.40.50.2300">
    <property type="match status" value="1"/>
</dbReference>
<accession>A0ABY3D9L3</accession>
<comment type="caution">
    <text evidence="1">The sequence shown here is derived from an EMBL/GenBank/DDBJ whole genome shotgun (WGS) entry which is preliminary data.</text>
</comment>
<dbReference type="SUPFAM" id="SSF52172">
    <property type="entry name" value="CheY-like"/>
    <property type="match status" value="1"/>
</dbReference>
<proteinExistence type="predicted"/>
<organism evidence="1 2">
    <name type="scientific">Pseudomonas alloputida</name>
    <dbReference type="NCBI Taxonomy" id="1940621"/>
    <lineage>
        <taxon>Bacteria</taxon>
        <taxon>Pseudomonadati</taxon>
        <taxon>Pseudomonadota</taxon>
        <taxon>Gammaproteobacteria</taxon>
        <taxon>Pseudomonadales</taxon>
        <taxon>Pseudomonadaceae</taxon>
        <taxon>Pseudomonas</taxon>
    </lineage>
</organism>
<dbReference type="Proteomes" id="UP001165882">
    <property type="component" value="Unassembled WGS sequence"/>
</dbReference>
<name>A0ABY3D9L3_9PSED</name>
<dbReference type="InterPro" id="IPR011006">
    <property type="entry name" value="CheY-like_superfamily"/>
</dbReference>
<protein>
    <submittedName>
        <fullName evidence="1">Response regulator</fullName>
    </submittedName>
</protein>
<evidence type="ECO:0000313" key="1">
    <source>
        <dbReference type="EMBL" id="TRZ61733.1"/>
    </source>
</evidence>
<gene>
    <name evidence="1" type="ORF">DZA28_17995</name>
</gene>
<sequence length="187" mass="20839">MSIKMISLRSQYISRFTDEEMHMMPILNDLRLLIVEDDAPKRKAIELLVAEFLPAACVKSVHSLSTAINAIEVESFDVAVVDMSLPTYDFAVDKEGGGQPEGFGGAEILRFIESESPNTGCIIVTQYQEFPDKSAGTSKRIEELAGELVAEFPDILYGVFYYSGQRGGWRDELRLALQKIVEDKHGD</sequence>
<keyword evidence="2" id="KW-1185">Reference proteome</keyword>
<evidence type="ECO:0000313" key="2">
    <source>
        <dbReference type="Proteomes" id="UP001165882"/>
    </source>
</evidence>
<dbReference type="EMBL" id="QWEF01000001">
    <property type="protein sequence ID" value="TRZ61733.1"/>
    <property type="molecule type" value="Genomic_DNA"/>
</dbReference>